<evidence type="ECO:0000256" key="1">
    <source>
        <dbReference type="SAM" id="Phobius"/>
    </source>
</evidence>
<dbReference type="OrthoDB" id="8910156at2"/>
<evidence type="ECO:0000313" key="2">
    <source>
        <dbReference type="EMBL" id="MDG5973944.1"/>
    </source>
</evidence>
<gene>
    <name evidence="2" type="ORF">H010_01685</name>
</gene>
<comment type="caution">
    <text evidence="2">The sequence shown here is derived from an EMBL/GenBank/DDBJ whole genome shotgun (WGS) entry which is preliminary data.</text>
</comment>
<evidence type="ECO:0000313" key="3">
    <source>
        <dbReference type="Proteomes" id="UP001152876"/>
    </source>
</evidence>
<proteinExistence type="predicted"/>
<keyword evidence="1" id="KW-0812">Transmembrane</keyword>
<reference evidence="2" key="1">
    <citation type="submission" date="2013-01" db="EMBL/GenBank/DDBJ databases">
        <title>Genome draft of Hydrogenophaga taeniospiralis 2K1.</title>
        <authorList>
            <person name="Gomila M."/>
            <person name="Lalucat J."/>
        </authorList>
    </citation>
    <scope>NUCLEOTIDE SEQUENCE</scope>
    <source>
        <strain evidence="2">CCUG 15921</strain>
    </source>
</reference>
<sequence length="105" mass="11694">MDETDAFFTQTIVGAPFTVSLGRRRVAPRNPAQGLEIDPRSGESGLTQLWRDWVVLSHANDPTGRPRLRPGRVRGSLERHALWIALLGLLSLLASLVVWGIVQWN</sequence>
<accession>A0A9X4NQ62</accession>
<dbReference type="AlphaFoldDB" id="A0A9X4NQ62"/>
<name>A0A9X4NQ62_9BURK</name>
<organism evidence="2 3">
    <name type="scientific">Hydrogenophaga taeniospiralis CCUG 15921</name>
    <dbReference type="NCBI Taxonomy" id="1281780"/>
    <lineage>
        <taxon>Bacteria</taxon>
        <taxon>Pseudomonadati</taxon>
        <taxon>Pseudomonadota</taxon>
        <taxon>Betaproteobacteria</taxon>
        <taxon>Burkholderiales</taxon>
        <taxon>Comamonadaceae</taxon>
        <taxon>Hydrogenophaga</taxon>
    </lineage>
</organism>
<keyword evidence="1" id="KW-1133">Transmembrane helix</keyword>
<dbReference type="RefSeq" id="WP_068168628.1">
    <property type="nucleotide sequence ID" value="NZ_AOGK01000001.1"/>
</dbReference>
<keyword evidence="3" id="KW-1185">Reference proteome</keyword>
<feature type="transmembrane region" description="Helical" evidence="1">
    <location>
        <begin position="81"/>
        <end position="102"/>
    </location>
</feature>
<dbReference type="EMBL" id="AOGK01000001">
    <property type="protein sequence ID" value="MDG5973944.1"/>
    <property type="molecule type" value="Genomic_DNA"/>
</dbReference>
<protein>
    <submittedName>
        <fullName evidence="2">Uncharacterized protein</fullName>
    </submittedName>
</protein>
<keyword evidence="1" id="KW-0472">Membrane</keyword>
<dbReference type="Proteomes" id="UP001152876">
    <property type="component" value="Unassembled WGS sequence"/>
</dbReference>